<accession>A0A1T4K946</accession>
<evidence type="ECO:0000313" key="3">
    <source>
        <dbReference type="EMBL" id="SJZ38867.1"/>
    </source>
</evidence>
<evidence type="ECO:0000259" key="2">
    <source>
        <dbReference type="Pfam" id="PF07561"/>
    </source>
</evidence>
<dbReference type="OrthoDB" id="1681234at2"/>
<dbReference type="Proteomes" id="UP000190625">
    <property type="component" value="Unassembled WGS sequence"/>
</dbReference>
<proteinExistence type="predicted"/>
<name>A0A1T4K946_9FIRM</name>
<evidence type="ECO:0000256" key="1">
    <source>
        <dbReference type="SAM" id="MobiDB-lite"/>
    </source>
</evidence>
<gene>
    <name evidence="3" type="ORF">SAMN02745118_00693</name>
</gene>
<feature type="domain" description="DUF1540" evidence="2">
    <location>
        <begin position="4"/>
        <end position="60"/>
    </location>
</feature>
<keyword evidence="4" id="KW-1185">Reference proteome</keyword>
<sequence length="65" mass="6780">MSKIGCNVSNCSYWGQGNVCQADKISVSNDSHSGKADMEAGSLGGKVTSNHSRETQCVTFKPANG</sequence>
<reference evidence="4" key="1">
    <citation type="submission" date="2017-02" db="EMBL/GenBank/DDBJ databases">
        <authorList>
            <person name="Varghese N."/>
            <person name="Submissions S."/>
        </authorList>
    </citation>
    <scope>NUCLEOTIDE SEQUENCE [LARGE SCALE GENOMIC DNA]</scope>
    <source>
        <strain evidence="4">ATCC BAA-73</strain>
    </source>
</reference>
<dbReference type="RefSeq" id="WP_078809186.1">
    <property type="nucleotide sequence ID" value="NZ_FUWM01000005.1"/>
</dbReference>
<feature type="region of interest" description="Disordered" evidence="1">
    <location>
        <begin position="31"/>
        <end position="53"/>
    </location>
</feature>
<protein>
    <recommendedName>
        <fullName evidence="2">DUF1540 domain-containing protein</fullName>
    </recommendedName>
</protein>
<evidence type="ECO:0000313" key="4">
    <source>
        <dbReference type="Proteomes" id="UP000190625"/>
    </source>
</evidence>
<dbReference type="Pfam" id="PF07561">
    <property type="entry name" value="DUF1540"/>
    <property type="match status" value="1"/>
</dbReference>
<dbReference type="InterPro" id="IPR011437">
    <property type="entry name" value="DUF1540"/>
</dbReference>
<dbReference type="EMBL" id="FUWM01000005">
    <property type="protein sequence ID" value="SJZ38867.1"/>
    <property type="molecule type" value="Genomic_DNA"/>
</dbReference>
<dbReference type="AlphaFoldDB" id="A0A1T4K946"/>
<organism evidence="3 4">
    <name type="scientific">Selenihalanaerobacter shriftii</name>
    <dbReference type="NCBI Taxonomy" id="142842"/>
    <lineage>
        <taxon>Bacteria</taxon>
        <taxon>Bacillati</taxon>
        <taxon>Bacillota</taxon>
        <taxon>Clostridia</taxon>
        <taxon>Halanaerobiales</taxon>
        <taxon>Halobacteroidaceae</taxon>
        <taxon>Selenihalanaerobacter</taxon>
    </lineage>
</organism>